<organism evidence="2 3">
    <name type="scientific">Candida albicans (strain WO-1)</name>
    <name type="common">Yeast</name>
    <dbReference type="NCBI Taxonomy" id="294748"/>
    <lineage>
        <taxon>Eukaryota</taxon>
        <taxon>Fungi</taxon>
        <taxon>Dikarya</taxon>
        <taxon>Ascomycota</taxon>
        <taxon>Saccharomycotina</taxon>
        <taxon>Pichiomycetes</taxon>
        <taxon>Debaryomycetaceae</taxon>
        <taxon>Candida/Lodderomyces clade</taxon>
        <taxon>Candida</taxon>
    </lineage>
</organism>
<name>C4YNA1_CANAW</name>
<dbReference type="Proteomes" id="UP000001429">
    <property type="component" value="Chromosome R"/>
</dbReference>
<reference evidence="2 3" key="1">
    <citation type="journal article" date="2009" name="Nature">
        <title>Evolution of pathogenicity and sexual reproduction in eight Candida genomes.</title>
        <authorList>
            <person name="Butler G."/>
            <person name="Rasmussen M.D."/>
            <person name="Lin M.F."/>
            <person name="Santos M.A."/>
            <person name="Sakthikumar S."/>
            <person name="Munro C.A."/>
            <person name="Rheinbay E."/>
            <person name="Grabherr M."/>
            <person name="Forche A."/>
            <person name="Reedy J.L."/>
            <person name="Agrafioti I."/>
            <person name="Arnaud M.B."/>
            <person name="Bates S."/>
            <person name="Brown A.J."/>
            <person name="Brunke S."/>
            <person name="Costanzo M.C."/>
            <person name="Fitzpatrick D.A."/>
            <person name="de Groot P.W."/>
            <person name="Harris D."/>
            <person name="Hoyer L.L."/>
            <person name="Hube B."/>
            <person name="Klis F.M."/>
            <person name="Kodira C."/>
            <person name="Lennard N."/>
            <person name="Logue M.E."/>
            <person name="Martin R."/>
            <person name="Neiman A.M."/>
            <person name="Nikolaou E."/>
            <person name="Quail M.A."/>
            <person name="Quinn J."/>
            <person name="Santos M.C."/>
            <person name="Schmitzberger F.F."/>
            <person name="Sherlock G."/>
            <person name="Shah P."/>
            <person name="Silverstein K.A."/>
            <person name="Skrzypek M.S."/>
            <person name="Soll D."/>
            <person name="Staggs R."/>
            <person name="Stansfield I."/>
            <person name="Stumpf M.P."/>
            <person name="Sudbery P.E."/>
            <person name="Srikantha T."/>
            <person name="Zeng Q."/>
            <person name="Berman J."/>
            <person name="Berriman M."/>
            <person name="Heitman J."/>
            <person name="Gow N.A."/>
            <person name="Lorenz M.C."/>
            <person name="Birren B.W."/>
            <person name="Kellis M."/>
            <person name="Cuomo C.A."/>
        </authorList>
    </citation>
    <scope>NUCLEOTIDE SEQUENCE [LARGE SCALE GENOMIC DNA]</scope>
    <source>
        <strain evidence="2 3">WO-1</strain>
    </source>
</reference>
<dbReference type="EMBL" id="CM000309">
    <property type="protein sequence ID" value="EEQ44081.1"/>
    <property type="molecule type" value="Genomic_DNA"/>
</dbReference>
<keyword evidence="3" id="KW-1185">Reference proteome</keyword>
<feature type="signal peptide" evidence="1">
    <location>
        <begin position="1"/>
        <end position="17"/>
    </location>
</feature>
<feature type="chain" id="PRO_5002946773" evidence="1">
    <location>
        <begin position="18"/>
        <end position="188"/>
    </location>
</feature>
<dbReference type="VEuPathDB" id="FungiDB:CAWG_02341"/>
<evidence type="ECO:0000313" key="2">
    <source>
        <dbReference type="EMBL" id="EEQ44081.1"/>
    </source>
</evidence>
<dbReference type="PaxDb" id="5476-C4YNA1"/>
<dbReference type="HOGENOM" id="CLU_1440865_0_0_1"/>
<evidence type="ECO:0000313" key="3">
    <source>
        <dbReference type="Proteomes" id="UP000001429"/>
    </source>
</evidence>
<protein>
    <submittedName>
        <fullName evidence="2">Uncharacterized protein</fullName>
    </submittedName>
</protein>
<proteinExistence type="predicted"/>
<sequence>MMLSILAMASASAFNLASNSSCLALSAGLIIPCNHSLLVYLSSWNFLGVGGNKSWIPNFLASLNKSADLSRENFALCQLPDSWFLFGKNGFLNGSVVVDGPSLYCANGRGGYLMKKLCNFWGSLANASLGVSWKDMVWLLFGVCLFFLEKNFSFFLFDYTLGSTIDFYIYSGPSIKHLTAPLPPSTKS</sequence>
<dbReference type="AlphaFoldDB" id="C4YNA1"/>
<accession>C4YNA1</accession>
<keyword evidence="1" id="KW-0732">Signal</keyword>
<evidence type="ECO:0000256" key="1">
    <source>
        <dbReference type="SAM" id="SignalP"/>
    </source>
</evidence>
<gene>
    <name evidence="2" type="ORF">CAWG_02341</name>
</gene>